<evidence type="ECO:0000256" key="4">
    <source>
        <dbReference type="ARBA" id="ARBA00023172"/>
    </source>
</evidence>
<dbReference type="Gene3D" id="1.10.10.60">
    <property type="entry name" value="Homeodomain-like"/>
    <property type="match status" value="1"/>
</dbReference>
<keyword evidence="3" id="KW-0238">DNA-binding</keyword>
<accession>A0A0J9D2H6</accession>
<dbReference type="InterPro" id="IPR036388">
    <property type="entry name" value="WH-like_DNA-bd_sf"/>
</dbReference>
<evidence type="ECO:0000259" key="8">
    <source>
        <dbReference type="PROSITE" id="PS50531"/>
    </source>
</evidence>
<dbReference type="Gene3D" id="1.10.10.10">
    <property type="entry name" value="Winged helix-like DNA-binding domain superfamily/Winged helix DNA-binding domain"/>
    <property type="match status" value="1"/>
</dbReference>
<dbReference type="AlphaFoldDB" id="A0A0J9D2H6"/>
<dbReference type="GO" id="GO:0003677">
    <property type="term" value="F:DNA binding"/>
    <property type="evidence" value="ECO:0007669"/>
    <property type="project" value="UniProtKB-KW"/>
</dbReference>
<dbReference type="PROSITE" id="PS50531">
    <property type="entry name" value="HTH_IS21"/>
    <property type="match status" value="1"/>
</dbReference>
<dbReference type="EMBL" id="CP020925">
    <property type="protein sequence ID" value="ATP19914.1"/>
    <property type="molecule type" value="Genomic_DNA"/>
</dbReference>
<evidence type="ECO:0000256" key="5">
    <source>
        <dbReference type="PROSITE-ProRule" id="PRU00169"/>
    </source>
</evidence>
<dbReference type="InterPro" id="IPR011006">
    <property type="entry name" value="CheY-like_superfamily"/>
</dbReference>
<sequence>MIRLGELMMIPELHRQGVSISAIARRTGRDPKTIRKYIERGVEGPVYGPRALGRPNKLAPYLEFLRERVTAFPDLTAARLTRVIRELGYMGAYTAVKRFLAAIRPENGPKPFEVRFETPPGIQAQVDFARFVVDFADEPGISRIVWLFSLVLGHSRFLFARYVMHQDLQTLLRCHMQAFETIGGVPIEMGDLDGFAFADRIRSLDPTTAIIFMTAWPTTANAVDSVRRYGGLDYLEKPLDEERLLAAVAEGVDWSRQRRRQMSRTAALSPRERQVFELLIQGHSNKVIAGMLGLSPKTVEDHRASVMAKTGVNGLAQLIALGG</sequence>
<comment type="caution">
    <text evidence="5">Lacks conserved residue(s) required for the propagation of feature annotation.</text>
</comment>
<dbReference type="GO" id="GO:0006355">
    <property type="term" value="P:regulation of DNA-templated transcription"/>
    <property type="evidence" value="ECO:0007669"/>
    <property type="project" value="InterPro"/>
</dbReference>
<dbReference type="PRINTS" id="PR00038">
    <property type="entry name" value="HTHLUXR"/>
</dbReference>
<organism evidence="9 10">
    <name type="scientific">Sphingobium yanoikuyae</name>
    <name type="common">Sphingomonas yanoikuyae</name>
    <dbReference type="NCBI Taxonomy" id="13690"/>
    <lineage>
        <taxon>Bacteria</taxon>
        <taxon>Pseudomonadati</taxon>
        <taxon>Pseudomonadota</taxon>
        <taxon>Alphaproteobacteria</taxon>
        <taxon>Sphingomonadales</taxon>
        <taxon>Sphingomonadaceae</taxon>
        <taxon>Sphingobium</taxon>
    </lineage>
</organism>
<evidence type="ECO:0000259" key="6">
    <source>
        <dbReference type="PROSITE" id="PS50043"/>
    </source>
</evidence>
<feature type="domain" description="Response regulatory" evidence="7">
    <location>
        <begin position="187"/>
        <end position="252"/>
    </location>
</feature>
<gene>
    <name evidence="9" type="ORF">BV87_16935</name>
</gene>
<dbReference type="InterPro" id="IPR016032">
    <property type="entry name" value="Sig_transdc_resp-reg_C-effctor"/>
</dbReference>
<comment type="similarity">
    <text evidence="1">Belongs to the transposase IS21/IS408/IS1162 family.</text>
</comment>
<dbReference type="Pfam" id="PF00196">
    <property type="entry name" value="GerE"/>
    <property type="match status" value="1"/>
</dbReference>
<name>A0A0J9D2H6_SPHYA</name>
<proteinExistence type="inferred from homology"/>
<dbReference type="CDD" id="cd00156">
    <property type="entry name" value="REC"/>
    <property type="match status" value="1"/>
</dbReference>
<dbReference type="GO" id="GO:0006310">
    <property type="term" value="P:DNA recombination"/>
    <property type="evidence" value="ECO:0007669"/>
    <property type="project" value="UniProtKB-KW"/>
</dbReference>
<dbReference type="Gene3D" id="3.40.50.2300">
    <property type="match status" value="1"/>
</dbReference>
<dbReference type="PROSITE" id="PS00622">
    <property type="entry name" value="HTH_LUXR_1"/>
    <property type="match status" value="1"/>
</dbReference>
<dbReference type="GO" id="GO:0032196">
    <property type="term" value="P:transposition"/>
    <property type="evidence" value="ECO:0007669"/>
    <property type="project" value="UniProtKB-KW"/>
</dbReference>
<dbReference type="PROSITE" id="PS50043">
    <property type="entry name" value="HTH_LUXR_2"/>
    <property type="match status" value="1"/>
</dbReference>
<dbReference type="SUPFAM" id="SSF52172">
    <property type="entry name" value="CheY-like"/>
    <property type="match status" value="1"/>
</dbReference>
<dbReference type="CDD" id="cd06170">
    <property type="entry name" value="LuxR_C_like"/>
    <property type="match status" value="1"/>
</dbReference>
<reference evidence="9 10" key="1">
    <citation type="submission" date="2017-04" db="EMBL/GenBank/DDBJ databases">
        <title>Characterization, genome and methylation analysis of a phthalic acid esters degrading strain Sphingobium yanoikuyae SHJ.</title>
        <authorList>
            <person name="Feng L."/>
        </authorList>
    </citation>
    <scope>NUCLEOTIDE SEQUENCE [LARGE SCALE GENOMIC DNA]</scope>
    <source>
        <strain evidence="9 10">SHJ</strain>
    </source>
</reference>
<dbReference type="PANTHER" id="PTHR35004:SF6">
    <property type="entry name" value="TRANSPOSASE"/>
    <property type="match status" value="1"/>
</dbReference>
<dbReference type="PANTHER" id="PTHR35004">
    <property type="entry name" value="TRANSPOSASE RV3428C-RELATED"/>
    <property type="match status" value="1"/>
</dbReference>
<dbReference type="Proteomes" id="UP000037029">
    <property type="component" value="Chromosome"/>
</dbReference>
<dbReference type="InterPro" id="IPR000792">
    <property type="entry name" value="Tscrpt_reg_LuxR_C"/>
</dbReference>
<dbReference type="InterPro" id="IPR001789">
    <property type="entry name" value="Sig_transdc_resp-reg_receiver"/>
</dbReference>
<keyword evidence="4" id="KW-0233">DNA recombination</keyword>
<keyword evidence="2" id="KW-0815">Transposition</keyword>
<dbReference type="SUPFAM" id="SSF46689">
    <property type="entry name" value="Homeodomain-like"/>
    <property type="match status" value="1"/>
</dbReference>
<evidence type="ECO:0000256" key="3">
    <source>
        <dbReference type="ARBA" id="ARBA00023125"/>
    </source>
</evidence>
<evidence type="ECO:0000313" key="9">
    <source>
        <dbReference type="EMBL" id="ATP19914.1"/>
    </source>
</evidence>
<evidence type="ECO:0000313" key="10">
    <source>
        <dbReference type="Proteomes" id="UP000037029"/>
    </source>
</evidence>
<dbReference type="SUPFAM" id="SSF46894">
    <property type="entry name" value="C-terminal effector domain of the bipartite response regulators"/>
    <property type="match status" value="1"/>
</dbReference>
<evidence type="ECO:0000259" key="7">
    <source>
        <dbReference type="PROSITE" id="PS50110"/>
    </source>
</evidence>
<evidence type="ECO:0000256" key="2">
    <source>
        <dbReference type="ARBA" id="ARBA00022578"/>
    </source>
</evidence>
<dbReference type="PROSITE" id="PS50110">
    <property type="entry name" value="RESPONSE_REGULATORY"/>
    <property type="match status" value="1"/>
</dbReference>
<dbReference type="Pfam" id="PF00072">
    <property type="entry name" value="Response_reg"/>
    <property type="match status" value="1"/>
</dbReference>
<dbReference type="InterPro" id="IPR017894">
    <property type="entry name" value="HTH_IS21_transposase_type"/>
</dbReference>
<dbReference type="InterPro" id="IPR009057">
    <property type="entry name" value="Homeodomain-like_sf"/>
</dbReference>
<dbReference type="SMART" id="SM00421">
    <property type="entry name" value="HTH_LUXR"/>
    <property type="match status" value="1"/>
</dbReference>
<feature type="domain" description="HTH luxR-type" evidence="6">
    <location>
        <begin position="261"/>
        <end position="323"/>
    </location>
</feature>
<dbReference type="GO" id="GO:0000160">
    <property type="term" value="P:phosphorelay signal transduction system"/>
    <property type="evidence" value="ECO:0007669"/>
    <property type="project" value="InterPro"/>
</dbReference>
<feature type="domain" description="HTH IS21-type" evidence="8">
    <location>
        <begin position="5"/>
        <end position="69"/>
    </location>
</feature>
<evidence type="ECO:0000256" key="1">
    <source>
        <dbReference type="ARBA" id="ARBA00009277"/>
    </source>
</evidence>
<protein>
    <submittedName>
        <fullName evidence="9">Uncharacterized protein</fullName>
    </submittedName>
</protein>